<reference evidence="4 5" key="1">
    <citation type="submission" date="2021-03" db="EMBL/GenBank/DDBJ databases">
        <title>Glycomyces sp. nov., a novel actinomycete isolated from soil.</title>
        <authorList>
            <person name="Yang X."/>
            <person name="Xu X."/>
        </authorList>
    </citation>
    <scope>NUCLEOTIDE SEQUENCE [LARGE SCALE GENOMIC DNA]</scope>
    <source>
        <strain evidence="4 5">NEAU-S30</strain>
    </source>
</reference>
<dbReference type="InterPro" id="IPR041664">
    <property type="entry name" value="AAA_16"/>
</dbReference>
<dbReference type="SUPFAM" id="SSF52540">
    <property type="entry name" value="P-loop containing nucleoside triphosphate hydrolases"/>
    <property type="match status" value="1"/>
</dbReference>
<keyword evidence="1" id="KW-0547">Nucleotide-binding</keyword>
<feature type="domain" description="HTH luxR-type" evidence="3">
    <location>
        <begin position="847"/>
        <end position="909"/>
    </location>
</feature>
<comment type="caution">
    <text evidence="4">The sequence shown here is derived from an EMBL/GenBank/DDBJ whole genome shotgun (WGS) entry which is preliminary data.</text>
</comment>
<dbReference type="SUPFAM" id="SSF46894">
    <property type="entry name" value="C-terminal effector domain of the bipartite response regulators"/>
    <property type="match status" value="1"/>
</dbReference>
<dbReference type="Proteomes" id="UP000681341">
    <property type="component" value="Unassembled WGS sequence"/>
</dbReference>
<dbReference type="Gene3D" id="1.25.40.10">
    <property type="entry name" value="Tetratricopeptide repeat domain"/>
    <property type="match status" value="1"/>
</dbReference>
<keyword evidence="5" id="KW-1185">Reference proteome</keyword>
<dbReference type="InterPro" id="IPR036388">
    <property type="entry name" value="WH-like_DNA-bd_sf"/>
</dbReference>
<dbReference type="CDD" id="cd06170">
    <property type="entry name" value="LuxR_C_like"/>
    <property type="match status" value="1"/>
</dbReference>
<dbReference type="InterPro" id="IPR027417">
    <property type="entry name" value="P-loop_NTPase"/>
</dbReference>
<dbReference type="SMART" id="SM00421">
    <property type="entry name" value="HTH_LUXR"/>
    <property type="match status" value="1"/>
</dbReference>
<dbReference type="PROSITE" id="PS50043">
    <property type="entry name" value="HTH_LUXR_2"/>
    <property type="match status" value="1"/>
</dbReference>
<sequence length="909" mass="97546">MLLYGRDTETAALAERLAAAREGRGSALAVRGEAGIGKSTLVAAVAEHADGVTVLRCTGVESEHAWSFAGLQALLLPLTGHLEAIPEHHACVLSRVLGLDPAPDKDAPPGDLRFTVGLAALSLLTEAAGHQPVLCVVEDAHWLDRDSADVLLFIAKRLAAEAALMIFTVREGYAPDFPTPGLDELRLGPLDDDAAGALLTDRLGGLQYGSRSHLLRTAEGNPLALLELPLVESDARLAADWTGARSTTSRLKQVFGDRIDRLPEATRTLLLAIAADETADTGLVINVAEKLGAQLTDLAPAEADDLVRFHGDRFTFGHPLIRTAAYQNAPVFRRIEAHRVYAEVLPEDDHRRALHLAAAATGPDETVAAALEASAACLSGCGGHGVEYTIFERAALFTPDPRERGRRLLHATEAAVAAGNGPKARSLYEQILRYSDDRAVLARATLMAALVAAWANDVRESYRLYMEAADHYVAADITSTGYPLFRAVELAWQAGDFSRAEVAAEYAERIGIAHSPWVRDLAKATAGFNRSCTITVTEAVAALRNLIGIHESFGDSVSPENRGMVAWWQTLIGDIAAAERTASETVRTARQTGAAGALPRSLTLNALTEFHRGRWKDAEALASNAIEVAIELGQKIGPVKSRAYVLAPIAALRGEEEHVRELVDTALADSPGDTVVTVDIALALLDFSMGRNEEALDRLATVLESSAAGEALAYVPVAVEAAVRAGDADRVAAAFQWYAEWAEASGQAHLAAQVERCRGLLAAEHEAGAHYERAAELHKTDEGFPFETARTDLILGEWLRRARRVNEAKTRLRSAAAVFERLGAEPWSERVRRELRAAGDAGPIEAAPDLADKLTPQELQVVRLAAAGLSNREIGEQLYLSPRTAGYHLYKAYPKLGVASRNELAKLGL</sequence>
<dbReference type="PANTHER" id="PTHR16305">
    <property type="entry name" value="TESTICULAR SOLUBLE ADENYLYL CYCLASE"/>
    <property type="match status" value="1"/>
</dbReference>
<dbReference type="Pfam" id="PF00196">
    <property type="entry name" value="GerE"/>
    <property type="match status" value="1"/>
</dbReference>
<accession>A0ABS3U773</accession>
<keyword evidence="2" id="KW-0067">ATP-binding</keyword>
<evidence type="ECO:0000313" key="5">
    <source>
        <dbReference type="Proteomes" id="UP000681341"/>
    </source>
</evidence>
<evidence type="ECO:0000256" key="2">
    <source>
        <dbReference type="ARBA" id="ARBA00022840"/>
    </source>
</evidence>
<dbReference type="InterPro" id="IPR000792">
    <property type="entry name" value="Tscrpt_reg_LuxR_C"/>
</dbReference>
<organism evidence="4 5">
    <name type="scientific">Glycomyces niveus</name>
    <dbReference type="NCBI Taxonomy" id="2820287"/>
    <lineage>
        <taxon>Bacteria</taxon>
        <taxon>Bacillati</taxon>
        <taxon>Actinomycetota</taxon>
        <taxon>Actinomycetes</taxon>
        <taxon>Glycomycetales</taxon>
        <taxon>Glycomycetaceae</taxon>
        <taxon>Glycomyces</taxon>
    </lineage>
</organism>
<dbReference type="PANTHER" id="PTHR16305:SF35">
    <property type="entry name" value="TRANSCRIPTIONAL ACTIVATOR DOMAIN"/>
    <property type="match status" value="1"/>
</dbReference>
<dbReference type="RefSeq" id="WP_208497813.1">
    <property type="nucleotide sequence ID" value="NZ_JAGFNP010000010.1"/>
</dbReference>
<dbReference type="EMBL" id="JAGFNP010000010">
    <property type="protein sequence ID" value="MBO3734639.1"/>
    <property type="molecule type" value="Genomic_DNA"/>
</dbReference>
<evidence type="ECO:0000256" key="1">
    <source>
        <dbReference type="ARBA" id="ARBA00022741"/>
    </source>
</evidence>
<gene>
    <name evidence="4" type="ORF">J5V16_17570</name>
</gene>
<dbReference type="PRINTS" id="PR00038">
    <property type="entry name" value="HTHLUXR"/>
</dbReference>
<dbReference type="Gene3D" id="1.10.10.10">
    <property type="entry name" value="Winged helix-like DNA-binding domain superfamily/Winged helix DNA-binding domain"/>
    <property type="match status" value="1"/>
</dbReference>
<name>A0ABS3U773_9ACTN</name>
<dbReference type="Pfam" id="PF13191">
    <property type="entry name" value="AAA_16"/>
    <property type="match status" value="1"/>
</dbReference>
<dbReference type="InterPro" id="IPR011990">
    <property type="entry name" value="TPR-like_helical_dom_sf"/>
</dbReference>
<evidence type="ECO:0000313" key="4">
    <source>
        <dbReference type="EMBL" id="MBO3734639.1"/>
    </source>
</evidence>
<protein>
    <submittedName>
        <fullName evidence="4">AAA family ATPase</fullName>
    </submittedName>
</protein>
<evidence type="ECO:0000259" key="3">
    <source>
        <dbReference type="PROSITE" id="PS50043"/>
    </source>
</evidence>
<proteinExistence type="predicted"/>
<dbReference type="InterPro" id="IPR016032">
    <property type="entry name" value="Sig_transdc_resp-reg_C-effctor"/>
</dbReference>